<dbReference type="FunFam" id="2.60.40.10:FF:000283">
    <property type="entry name" value="Immunoglobulin kappa constant"/>
    <property type="match status" value="1"/>
</dbReference>
<evidence type="ECO:0000259" key="4">
    <source>
        <dbReference type="PROSITE" id="PS50835"/>
    </source>
</evidence>
<sequence>MIVIKLNQYPLLLSVSLSLSLSVFLSLSLSTGQSLSSKVHQTPTAILKGSKDNVQLTCNHTIQNYIIILWYQQSTGDTAMNLIGYAQYKSITMEKSFEKHFNVSGDGSKEAYLHLLSVRAPEDSAVYYCASMLFDVKTVHCANYEAHFGSGTKLTVLDIPVTPPKVKVLPPSAKECEDRNKKKKKTLVCVATDFYPDHVTVFWQLNGGANITDGVGTDNTALRDGNRRYSITSRLRVPAKKWNKASNRFTCTVRFFNGNDDIYVADHINGEEGTVTL</sequence>
<name>A0A674B5M8_SALTR</name>
<dbReference type="InterPro" id="IPR013783">
    <property type="entry name" value="Ig-like_fold"/>
</dbReference>
<evidence type="ECO:0000313" key="5">
    <source>
        <dbReference type="Ensembl" id="ENSSTUP00000066131.1"/>
    </source>
</evidence>
<proteinExistence type="predicted"/>
<dbReference type="SMART" id="SM00406">
    <property type="entry name" value="IGv"/>
    <property type="match status" value="1"/>
</dbReference>
<dbReference type="InterPro" id="IPR036179">
    <property type="entry name" value="Ig-like_dom_sf"/>
</dbReference>
<dbReference type="Gene3D" id="2.60.40.10">
    <property type="entry name" value="Immunoglobulins"/>
    <property type="match status" value="2"/>
</dbReference>
<dbReference type="AlphaFoldDB" id="A0A674B5M8"/>
<dbReference type="SUPFAM" id="SSF48726">
    <property type="entry name" value="Immunoglobulin"/>
    <property type="match status" value="2"/>
</dbReference>
<dbReference type="Ensembl" id="ENSSTUT00000070127.1">
    <property type="protein sequence ID" value="ENSSTUP00000066131.1"/>
    <property type="gene ID" value="ENSSTUG00000028949.1"/>
</dbReference>
<dbReference type="InterPro" id="IPR003597">
    <property type="entry name" value="Ig_C1-set"/>
</dbReference>
<dbReference type="GO" id="GO:0007166">
    <property type="term" value="P:cell surface receptor signaling pathway"/>
    <property type="evidence" value="ECO:0007669"/>
    <property type="project" value="TreeGrafter"/>
</dbReference>
<keyword evidence="2" id="KW-0391">Immunity</keyword>
<dbReference type="Pfam" id="PF07686">
    <property type="entry name" value="V-set"/>
    <property type="match status" value="1"/>
</dbReference>
<evidence type="ECO:0000256" key="1">
    <source>
        <dbReference type="ARBA" id="ARBA00022729"/>
    </source>
</evidence>
<dbReference type="PANTHER" id="PTHR23268:SF28">
    <property type="entry name" value="T CELL RECEPTOR BETA VARIABLE 19"/>
    <property type="match status" value="1"/>
</dbReference>
<dbReference type="OMA" id="SWTINDE"/>
<evidence type="ECO:0000256" key="2">
    <source>
        <dbReference type="ARBA" id="ARBA00022859"/>
    </source>
</evidence>
<evidence type="ECO:0000313" key="6">
    <source>
        <dbReference type="Proteomes" id="UP000472277"/>
    </source>
</evidence>
<dbReference type="PROSITE" id="PS50835">
    <property type="entry name" value="IG_LIKE"/>
    <property type="match status" value="1"/>
</dbReference>
<dbReference type="SMART" id="SM00407">
    <property type="entry name" value="IGc1"/>
    <property type="match status" value="1"/>
</dbReference>
<organism evidence="5 6">
    <name type="scientific">Salmo trutta</name>
    <name type="common">Brown trout</name>
    <dbReference type="NCBI Taxonomy" id="8032"/>
    <lineage>
        <taxon>Eukaryota</taxon>
        <taxon>Metazoa</taxon>
        <taxon>Chordata</taxon>
        <taxon>Craniata</taxon>
        <taxon>Vertebrata</taxon>
        <taxon>Euteleostomi</taxon>
        <taxon>Actinopterygii</taxon>
        <taxon>Neopterygii</taxon>
        <taxon>Teleostei</taxon>
        <taxon>Protacanthopterygii</taxon>
        <taxon>Salmoniformes</taxon>
        <taxon>Salmonidae</taxon>
        <taxon>Salmoninae</taxon>
        <taxon>Salmo</taxon>
    </lineage>
</organism>
<dbReference type="InterPro" id="IPR013106">
    <property type="entry name" value="Ig_V-set"/>
</dbReference>
<dbReference type="InParanoid" id="A0A674B5M8"/>
<reference evidence="5" key="1">
    <citation type="submission" date="2025-08" db="UniProtKB">
        <authorList>
            <consortium name="Ensembl"/>
        </authorList>
    </citation>
    <scope>IDENTIFICATION</scope>
</reference>
<dbReference type="GO" id="GO:0005886">
    <property type="term" value="C:plasma membrane"/>
    <property type="evidence" value="ECO:0007669"/>
    <property type="project" value="TreeGrafter"/>
</dbReference>
<dbReference type="GO" id="GO:0002376">
    <property type="term" value="P:immune system process"/>
    <property type="evidence" value="ECO:0007669"/>
    <property type="project" value="UniProtKB-KW"/>
</dbReference>
<dbReference type="PANTHER" id="PTHR23268">
    <property type="entry name" value="T-CELL RECEPTOR BETA CHAIN"/>
    <property type="match status" value="1"/>
</dbReference>
<feature type="domain" description="Ig-like" evidence="4">
    <location>
        <begin position="164"/>
        <end position="269"/>
    </location>
</feature>
<keyword evidence="1" id="KW-0732">Signal</keyword>
<reference evidence="5" key="2">
    <citation type="submission" date="2025-09" db="UniProtKB">
        <authorList>
            <consortium name="Ensembl"/>
        </authorList>
    </citation>
    <scope>IDENTIFICATION</scope>
</reference>
<accession>A0A674B5M8</accession>
<dbReference type="GeneTree" id="ENSGT00940000164625"/>
<keyword evidence="6" id="KW-1185">Reference proteome</keyword>
<dbReference type="InterPro" id="IPR050413">
    <property type="entry name" value="TCR_beta_variable"/>
</dbReference>
<evidence type="ECO:0000256" key="3">
    <source>
        <dbReference type="ARBA" id="ARBA00023157"/>
    </source>
</evidence>
<keyword evidence="3" id="KW-1015">Disulfide bond</keyword>
<dbReference type="InterPro" id="IPR007110">
    <property type="entry name" value="Ig-like_dom"/>
</dbReference>
<dbReference type="Proteomes" id="UP000472277">
    <property type="component" value="Chromosome 33"/>
</dbReference>
<dbReference type="Pfam" id="PF07654">
    <property type="entry name" value="C1-set"/>
    <property type="match status" value="1"/>
</dbReference>
<protein>
    <recommendedName>
        <fullName evidence="4">Ig-like domain-containing protein</fullName>
    </recommendedName>
</protein>